<dbReference type="Proteomes" id="UP000823388">
    <property type="component" value="Chromosome 3K"/>
</dbReference>
<feature type="region of interest" description="Disordered" evidence="1">
    <location>
        <begin position="195"/>
        <end position="284"/>
    </location>
</feature>
<sequence>MGMVLDSVQNDVIYINRAMKDATLDSNSIKKKAVVLEKSLQEICKGEEDLKELVENCTKTNPDQLNVMNSHSSNLEEISLTLSAWPKKIQAELRLLQSDISCVLTEDMQGIVRAIRSSESRSAAIEMPDQSCTINKRPLMNPMSKVNENPLANQATEVNGRSLVSTTPIVNERSPLKQTPLVNKRPPMNQTLVATERSQVSKTSVVNQRPLVNQKPLANGRSPMNQKPVPNGRSQRKQNPVASGQLTLSRRTYRKPQKSQIPATKVVPTHSVCPGTEGNLNMDVEQGKEPVCKILNSDYDSEQCVSSMILNTERANVESPSIKETAEESLQILKRARKRTAEKKSIVPVKGAVSETARASDETGSRLSKRNSGRDRRPSVWFHGPDWYR</sequence>
<dbReference type="InterPro" id="IPR034546">
    <property type="entry name" value="PAIR1"/>
</dbReference>
<dbReference type="EMBL" id="CM029041">
    <property type="protein sequence ID" value="KAG2628758.1"/>
    <property type="molecule type" value="Genomic_DNA"/>
</dbReference>
<name>A0A8T0V2W9_PANVG</name>
<dbReference type="PANTHER" id="PTHR37695">
    <property type="entry name" value="RECOMBINATION INITIATION DEFECTS 3-RELATED"/>
    <property type="match status" value="1"/>
</dbReference>
<keyword evidence="3" id="KW-1185">Reference proteome</keyword>
<feature type="compositionally biased region" description="Polar residues" evidence="1">
    <location>
        <begin position="237"/>
        <end position="250"/>
    </location>
</feature>
<dbReference type="GO" id="GO:0005634">
    <property type="term" value="C:nucleus"/>
    <property type="evidence" value="ECO:0007669"/>
    <property type="project" value="TreeGrafter"/>
</dbReference>
<protein>
    <submittedName>
        <fullName evidence="2">Uncharacterized protein</fullName>
    </submittedName>
</protein>
<organism evidence="2 3">
    <name type="scientific">Panicum virgatum</name>
    <name type="common">Blackwell switchgrass</name>
    <dbReference type="NCBI Taxonomy" id="38727"/>
    <lineage>
        <taxon>Eukaryota</taxon>
        <taxon>Viridiplantae</taxon>
        <taxon>Streptophyta</taxon>
        <taxon>Embryophyta</taxon>
        <taxon>Tracheophyta</taxon>
        <taxon>Spermatophyta</taxon>
        <taxon>Magnoliopsida</taxon>
        <taxon>Liliopsida</taxon>
        <taxon>Poales</taxon>
        <taxon>Poaceae</taxon>
        <taxon>PACMAD clade</taxon>
        <taxon>Panicoideae</taxon>
        <taxon>Panicodae</taxon>
        <taxon>Paniceae</taxon>
        <taxon>Panicinae</taxon>
        <taxon>Panicum</taxon>
        <taxon>Panicum sect. Hiantes</taxon>
    </lineage>
</organism>
<evidence type="ECO:0000313" key="2">
    <source>
        <dbReference type="EMBL" id="KAG2628758.1"/>
    </source>
</evidence>
<feature type="compositionally biased region" description="Polar residues" evidence="1">
    <location>
        <begin position="195"/>
        <end position="211"/>
    </location>
</feature>
<proteinExistence type="predicted"/>
<reference evidence="2" key="1">
    <citation type="submission" date="2020-05" db="EMBL/GenBank/DDBJ databases">
        <title>WGS assembly of Panicum virgatum.</title>
        <authorList>
            <person name="Lovell J.T."/>
            <person name="Jenkins J."/>
            <person name="Shu S."/>
            <person name="Juenger T.E."/>
            <person name="Schmutz J."/>
        </authorList>
    </citation>
    <scope>NUCLEOTIDE SEQUENCE</scope>
    <source>
        <strain evidence="2">AP13</strain>
    </source>
</reference>
<dbReference type="GO" id="GO:0009556">
    <property type="term" value="P:microsporogenesis"/>
    <property type="evidence" value="ECO:0007669"/>
    <property type="project" value="TreeGrafter"/>
</dbReference>
<evidence type="ECO:0000313" key="3">
    <source>
        <dbReference type="Proteomes" id="UP000823388"/>
    </source>
</evidence>
<dbReference type="GO" id="GO:0009553">
    <property type="term" value="P:embryo sac development"/>
    <property type="evidence" value="ECO:0007669"/>
    <property type="project" value="TreeGrafter"/>
</dbReference>
<gene>
    <name evidence="2" type="ORF">PVAP13_3KG242500</name>
</gene>
<accession>A0A8T0V2W9</accession>
<feature type="region of interest" description="Disordered" evidence="1">
    <location>
        <begin position="339"/>
        <end position="389"/>
    </location>
</feature>
<comment type="caution">
    <text evidence="2">The sequence shown here is derived from an EMBL/GenBank/DDBJ whole genome shotgun (WGS) entry which is preliminary data.</text>
</comment>
<dbReference type="PANTHER" id="PTHR37695:SF1">
    <property type="entry name" value="RECOMBINATION INITIATION DEFECTS 3-RELATED"/>
    <property type="match status" value="1"/>
</dbReference>
<dbReference type="GO" id="GO:0070192">
    <property type="term" value="P:chromosome organization involved in meiotic cell cycle"/>
    <property type="evidence" value="ECO:0007669"/>
    <property type="project" value="InterPro"/>
</dbReference>
<evidence type="ECO:0000256" key="1">
    <source>
        <dbReference type="SAM" id="MobiDB-lite"/>
    </source>
</evidence>
<dbReference type="AlphaFoldDB" id="A0A8T0V2W9"/>
<dbReference type="GO" id="GO:0042138">
    <property type="term" value="P:meiotic DNA double-strand break formation"/>
    <property type="evidence" value="ECO:0007669"/>
    <property type="project" value="TreeGrafter"/>
</dbReference>